<dbReference type="GO" id="GO:0047617">
    <property type="term" value="F:fatty acyl-CoA hydrolase activity"/>
    <property type="evidence" value="ECO:0007669"/>
    <property type="project" value="InterPro"/>
</dbReference>
<evidence type="ECO:0000259" key="3">
    <source>
        <dbReference type="Pfam" id="PF03061"/>
    </source>
</evidence>
<dbReference type="NCBIfam" id="TIGR00369">
    <property type="entry name" value="unchar_dom_1"/>
    <property type="match status" value="1"/>
</dbReference>
<protein>
    <submittedName>
        <fullName evidence="4">Thioesterase</fullName>
    </submittedName>
</protein>
<organism evidence="4 5">
    <name type="scientific">Idiomarina baltica</name>
    <dbReference type="NCBI Taxonomy" id="190892"/>
    <lineage>
        <taxon>Bacteria</taxon>
        <taxon>Pseudomonadati</taxon>
        <taxon>Pseudomonadota</taxon>
        <taxon>Gammaproteobacteria</taxon>
        <taxon>Alteromonadales</taxon>
        <taxon>Idiomarinaceae</taxon>
        <taxon>Idiomarina</taxon>
    </lineage>
</organism>
<gene>
    <name evidence="4" type="ORF">DCR58_00660</name>
</gene>
<dbReference type="PANTHER" id="PTHR21660:SF1">
    <property type="entry name" value="ACYL-COENZYME A THIOESTERASE 13"/>
    <property type="match status" value="1"/>
</dbReference>
<dbReference type="InterPro" id="IPR003736">
    <property type="entry name" value="PAAI_dom"/>
</dbReference>
<keyword evidence="2" id="KW-0378">Hydrolase</keyword>
<evidence type="ECO:0000313" key="4">
    <source>
        <dbReference type="EMBL" id="HAR55272.1"/>
    </source>
</evidence>
<dbReference type="SUPFAM" id="SSF54637">
    <property type="entry name" value="Thioesterase/thiol ester dehydrase-isomerase"/>
    <property type="match status" value="1"/>
</dbReference>
<name>A0A348WL60_9GAMM</name>
<comment type="similarity">
    <text evidence="1">Belongs to the thioesterase PaaI family.</text>
</comment>
<accession>A0A348WL60</accession>
<proteinExistence type="inferred from homology"/>
<dbReference type="Proteomes" id="UP000262878">
    <property type="component" value="Unassembled WGS sequence"/>
</dbReference>
<dbReference type="EMBL" id="DMUP01000014">
    <property type="protein sequence ID" value="HAR55272.1"/>
    <property type="molecule type" value="Genomic_DNA"/>
</dbReference>
<dbReference type="InterPro" id="IPR006683">
    <property type="entry name" value="Thioestr_dom"/>
</dbReference>
<dbReference type="AlphaFoldDB" id="A0A348WL60"/>
<sequence>MLSVETINQFFSKEFPQANIEVVAIEDGNAKVRRIVTEADLRPGGTVSGPTLMAVADCAIYVAIFSKLGITAMAVTTNLNISFLRKPEADKNIVATCRLLKLGKRLAMGEVYLYSEGCDEPVAHVSGTYSLP</sequence>
<dbReference type="CDD" id="cd03443">
    <property type="entry name" value="PaaI_thioesterase"/>
    <property type="match status" value="1"/>
</dbReference>
<reference evidence="4 5" key="1">
    <citation type="journal article" date="2018" name="Nat. Biotechnol.">
        <title>A standardized bacterial taxonomy based on genome phylogeny substantially revises the tree of life.</title>
        <authorList>
            <person name="Parks D.H."/>
            <person name="Chuvochina M."/>
            <person name="Waite D.W."/>
            <person name="Rinke C."/>
            <person name="Skarshewski A."/>
            <person name="Chaumeil P.A."/>
            <person name="Hugenholtz P."/>
        </authorList>
    </citation>
    <scope>NUCLEOTIDE SEQUENCE [LARGE SCALE GENOMIC DNA]</scope>
    <source>
        <strain evidence="4">UBA9360</strain>
    </source>
</reference>
<evidence type="ECO:0000256" key="1">
    <source>
        <dbReference type="ARBA" id="ARBA00008324"/>
    </source>
</evidence>
<evidence type="ECO:0000256" key="2">
    <source>
        <dbReference type="ARBA" id="ARBA00022801"/>
    </source>
</evidence>
<comment type="caution">
    <text evidence="4">The sequence shown here is derived from an EMBL/GenBank/DDBJ whole genome shotgun (WGS) entry which is preliminary data.</text>
</comment>
<dbReference type="Gene3D" id="3.10.129.10">
    <property type="entry name" value="Hotdog Thioesterase"/>
    <property type="match status" value="1"/>
</dbReference>
<dbReference type="PANTHER" id="PTHR21660">
    <property type="entry name" value="THIOESTERASE SUPERFAMILY MEMBER-RELATED"/>
    <property type="match status" value="1"/>
</dbReference>
<feature type="domain" description="Thioesterase" evidence="3">
    <location>
        <begin position="44"/>
        <end position="119"/>
    </location>
</feature>
<dbReference type="InterPro" id="IPR029069">
    <property type="entry name" value="HotDog_dom_sf"/>
</dbReference>
<dbReference type="Pfam" id="PF03061">
    <property type="entry name" value="4HBT"/>
    <property type="match status" value="1"/>
</dbReference>
<evidence type="ECO:0000313" key="5">
    <source>
        <dbReference type="Proteomes" id="UP000262878"/>
    </source>
</evidence>
<dbReference type="InterPro" id="IPR039298">
    <property type="entry name" value="ACOT13"/>
</dbReference>